<accession>A0A8T2DQN8</accession>
<evidence type="ECO:0000256" key="4">
    <source>
        <dbReference type="ARBA" id="ARBA00023289"/>
    </source>
</evidence>
<proteinExistence type="inferred from homology"/>
<keyword evidence="1" id="KW-0488">Methylation</keyword>
<evidence type="ECO:0000256" key="2">
    <source>
        <dbReference type="ARBA" id="ARBA00022723"/>
    </source>
</evidence>
<keyword evidence="8" id="KW-1185">Reference proteome</keyword>
<dbReference type="Proteomes" id="UP000694251">
    <property type="component" value="Chromosome 5"/>
</dbReference>
<evidence type="ECO:0000256" key="3">
    <source>
        <dbReference type="ARBA" id="ARBA00023288"/>
    </source>
</evidence>
<reference evidence="7 8" key="1">
    <citation type="submission" date="2020-12" db="EMBL/GenBank/DDBJ databases">
        <title>Concerted genomic and epigenomic changes stabilize Arabidopsis allopolyploids.</title>
        <authorList>
            <person name="Chen Z."/>
        </authorList>
    </citation>
    <scope>NUCLEOTIDE SEQUENCE [LARGE SCALE GENOMIC DNA]</scope>
    <source>
        <strain evidence="7">As9502</strain>
        <tissue evidence="7">Leaf</tissue>
    </source>
</reference>
<evidence type="ECO:0000259" key="6">
    <source>
        <dbReference type="PROSITE" id="PS50846"/>
    </source>
</evidence>
<keyword evidence="4" id="KW-0636">Prenylation</keyword>
<dbReference type="OrthoDB" id="1111409at2759"/>
<evidence type="ECO:0000313" key="8">
    <source>
        <dbReference type="Proteomes" id="UP000694251"/>
    </source>
</evidence>
<dbReference type="EMBL" id="JAEFBJ010000005">
    <property type="protein sequence ID" value="KAG7612772.1"/>
    <property type="molecule type" value="Genomic_DNA"/>
</dbReference>
<comment type="caution">
    <text evidence="7">The sequence shown here is derived from an EMBL/GenBank/DDBJ whole genome shotgun (WGS) entry which is preliminary data.</text>
</comment>
<dbReference type="InterPro" id="IPR051863">
    <property type="entry name" value="HIPP"/>
</dbReference>
<feature type="domain" description="HMA" evidence="6">
    <location>
        <begin position="3"/>
        <end position="69"/>
    </location>
</feature>
<dbReference type="GO" id="GO:0046872">
    <property type="term" value="F:metal ion binding"/>
    <property type="evidence" value="ECO:0007669"/>
    <property type="project" value="UniProtKB-KW"/>
</dbReference>
<dbReference type="PANTHER" id="PTHR45811">
    <property type="entry name" value="COPPER TRANSPORT PROTEIN FAMILY-RELATED"/>
    <property type="match status" value="1"/>
</dbReference>
<sequence length="126" mass="14140">MTAKNAVLQLSIHEERTRKKALVTVSRFSGVTSITMYKSGKMTIVGEVDVPAVVMKLRKLCNTEIVTVDDVKPPVKKPEPEKPAESIAYPVPMNYAYQFNPAYANSYYHQPYGNCRVVDEPNCVIM</sequence>
<keyword evidence="3" id="KW-0449">Lipoprotein</keyword>
<evidence type="ECO:0000313" key="7">
    <source>
        <dbReference type="EMBL" id="KAG7612772.1"/>
    </source>
</evidence>
<protein>
    <recommendedName>
        <fullName evidence="6">HMA domain-containing protein</fullName>
    </recommendedName>
</protein>
<dbReference type="AlphaFoldDB" id="A0A8T2DQN8"/>
<keyword evidence="2" id="KW-0479">Metal-binding</keyword>
<dbReference type="PANTHER" id="PTHR45811:SF80">
    <property type="entry name" value="COPPER TRANSPORT PROTEIN FAMILY-RELATED"/>
    <property type="match status" value="1"/>
</dbReference>
<organism evidence="7 8">
    <name type="scientific">Arabidopsis suecica</name>
    <name type="common">Swedish thale-cress</name>
    <name type="synonym">Cardaminopsis suecica</name>
    <dbReference type="NCBI Taxonomy" id="45249"/>
    <lineage>
        <taxon>Eukaryota</taxon>
        <taxon>Viridiplantae</taxon>
        <taxon>Streptophyta</taxon>
        <taxon>Embryophyta</taxon>
        <taxon>Tracheophyta</taxon>
        <taxon>Spermatophyta</taxon>
        <taxon>Magnoliopsida</taxon>
        <taxon>eudicotyledons</taxon>
        <taxon>Gunneridae</taxon>
        <taxon>Pentapetalae</taxon>
        <taxon>rosids</taxon>
        <taxon>malvids</taxon>
        <taxon>Brassicales</taxon>
        <taxon>Brassicaceae</taxon>
        <taxon>Camelineae</taxon>
        <taxon>Arabidopsis</taxon>
    </lineage>
</organism>
<name>A0A8T2DQN8_ARASU</name>
<dbReference type="InterPro" id="IPR006121">
    <property type="entry name" value="HMA_dom"/>
</dbReference>
<comment type="similarity">
    <text evidence="5">Belongs to the HIPP family.</text>
</comment>
<evidence type="ECO:0000256" key="1">
    <source>
        <dbReference type="ARBA" id="ARBA00022481"/>
    </source>
</evidence>
<gene>
    <name evidence="7" type="ORF">ISN44_As05g047560</name>
</gene>
<evidence type="ECO:0000256" key="5">
    <source>
        <dbReference type="ARBA" id="ARBA00024045"/>
    </source>
</evidence>
<dbReference type="PROSITE" id="PS50846">
    <property type="entry name" value="HMA_2"/>
    <property type="match status" value="1"/>
</dbReference>